<keyword evidence="1" id="KW-0472">Membrane</keyword>
<sequence>MKRIALHIFRTLLVGFAILGIIYIVVLPVYILCKNVMITTQWLYIILIFLIAYIIGRLSMLKKVPFVSTFTKAFLFSFSSFYKEFLLQSAKYFCSENKIKPFSEVVEIEFDNQIGVLGFLTNKYDNYSVVFIPTAPNPTSGFILNVPNTKIKPTKLTPEEMLEYTFTHGVKTFNDKF</sequence>
<proteinExistence type="predicted"/>
<protein>
    <recommendedName>
        <fullName evidence="4">DUF502 domain-containing protein</fullName>
    </recommendedName>
</protein>
<dbReference type="Pfam" id="PF04367">
    <property type="entry name" value="DUF502"/>
    <property type="match status" value="1"/>
</dbReference>
<dbReference type="EMBL" id="SNRX01000010">
    <property type="protein sequence ID" value="KAA6302055.1"/>
    <property type="molecule type" value="Genomic_DNA"/>
</dbReference>
<feature type="transmembrane region" description="Helical" evidence="1">
    <location>
        <begin position="12"/>
        <end position="32"/>
    </location>
</feature>
<reference evidence="2 3" key="1">
    <citation type="submission" date="2019-03" db="EMBL/GenBank/DDBJ databases">
        <title>Single cell metagenomics reveals metabolic interactions within the superorganism composed of flagellate Streblomastix strix and complex community of Bacteroidetes bacteria on its surface.</title>
        <authorList>
            <person name="Treitli S.C."/>
            <person name="Kolisko M."/>
            <person name="Husnik F."/>
            <person name="Keeling P."/>
            <person name="Hampl V."/>
        </authorList>
    </citation>
    <scope>NUCLEOTIDE SEQUENCE [LARGE SCALE GENOMIC DNA]</scope>
    <source>
        <strain evidence="2">St1</strain>
    </source>
</reference>
<accession>A0A5M8P0U2</accession>
<evidence type="ECO:0000313" key="3">
    <source>
        <dbReference type="Proteomes" id="UP000324575"/>
    </source>
</evidence>
<evidence type="ECO:0008006" key="4">
    <source>
        <dbReference type="Google" id="ProtNLM"/>
    </source>
</evidence>
<dbReference type="InterPro" id="IPR007462">
    <property type="entry name" value="COV1-like"/>
</dbReference>
<keyword evidence="1" id="KW-1133">Transmembrane helix</keyword>
<dbReference type="Proteomes" id="UP000324575">
    <property type="component" value="Unassembled WGS sequence"/>
</dbReference>
<dbReference type="AlphaFoldDB" id="A0A5M8P0U2"/>
<keyword evidence="1" id="KW-0812">Transmembrane</keyword>
<evidence type="ECO:0000313" key="2">
    <source>
        <dbReference type="EMBL" id="KAA6302055.1"/>
    </source>
</evidence>
<feature type="transmembrane region" description="Helical" evidence="1">
    <location>
        <begin position="38"/>
        <end position="56"/>
    </location>
</feature>
<organism evidence="2 3">
    <name type="scientific">Candidatus Ordinivivax streblomastigis</name>
    <dbReference type="NCBI Taxonomy" id="2540710"/>
    <lineage>
        <taxon>Bacteria</taxon>
        <taxon>Pseudomonadati</taxon>
        <taxon>Bacteroidota</taxon>
        <taxon>Bacteroidia</taxon>
        <taxon>Bacteroidales</taxon>
        <taxon>Candidatus Ordinivivax</taxon>
    </lineage>
</organism>
<evidence type="ECO:0000256" key="1">
    <source>
        <dbReference type="SAM" id="Phobius"/>
    </source>
</evidence>
<gene>
    <name evidence="2" type="ORF">EZS26_001656</name>
</gene>
<comment type="caution">
    <text evidence="2">The sequence shown here is derived from an EMBL/GenBank/DDBJ whole genome shotgun (WGS) entry which is preliminary data.</text>
</comment>
<name>A0A5M8P0U2_9BACT</name>